<organism evidence="2 3">
    <name type="scientific">Cyclostephanos tholiformis</name>
    <dbReference type="NCBI Taxonomy" id="382380"/>
    <lineage>
        <taxon>Eukaryota</taxon>
        <taxon>Sar</taxon>
        <taxon>Stramenopiles</taxon>
        <taxon>Ochrophyta</taxon>
        <taxon>Bacillariophyta</taxon>
        <taxon>Coscinodiscophyceae</taxon>
        <taxon>Thalassiosirophycidae</taxon>
        <taxon>Stephanodiscales</taxon>
        <taxon>Stephanodiscaceae</taxon>
        <taxon>Cyclostephanos</taxon>
    </lineage>
</organism>
<reference evidence="2 3" key="1">
    <citation type="submission" date="2024-10" db="EMBL/GenBank/DDBJ databases">
        <title>Updated reference genomes for cyclostephanoid diatoms.</title>
        <authorList>
            <person name="Roberts W.R."/>
            <person name="Alverson A.J."/>
        </authorList>
    </citation>
    <scope>NUCLEOTIDE SEQUENCE [LARGE SCALE GENOMIC DNA]</scope>
    <source>
        <strain evidence="2 3">AJA228-03</strain>
    </source>
</reference>
<sequence length="470" mass="52774">MVGCGEVQTAPTSSPTATDIDDSDSSSSSHGDCAADGPSGRIVQSLFRFPASRLGPEFDELVRYWYADWLRIPDAEYGNGTTADPPPITPEPAGVDHAFHSVSTAAATLFRRQCYGPAPRTTSRMHNLYSNFEQRRKEIAFQRIEDGAEEMRLMHTMTKRFYPAFREDGDAVTTVNGDVRYHGTSRMHEKKSKSTTNTVYADSAVPSDCDTPSKLSFQTKNGGNRRTQEWSWYPPGHFSDRGIPGNIDFRTKMYASMRREFQDRLRRSGMAYQSLGLGGEYEGQGRRETGGGDFATQVWRMYLVRTTRDPVFDLKLAKLRKIEEVDRGSDDHSAMHIIPGDDDGITLEVLLGSRRCDDGPMNSLGDRRPISDEDRGIRKVEDDTAFDRNAVWRIPDRDGYVTLFRLPDIWHCIVSEEVHRYSLGFAFSDKEVQALLKLADVDFDVVNGNGDTCGDRTDDKSIDPLVTNTP</sequence>
<evidence type="ECO:0000313" key="3">
    <source>
        <dbReference type="Proteomes" id="UP001530377"/>
    </source>
</evidence>
<proteinExistence type="predicted"/>
<gene>
    <name evidence="2" type="ORF">ACHAXA_004983</name>
</gene>
<evidence type="ECO:0000313" key="2">
    <source>
        <dbReference type="EMBL" id="KAL3808129.1"/>
    </source>
</evidence>
<feature type="compositionally biased region" description="Low complexity" evidence="1">
    <location>
        <begin position="25"/>
        <end position="36"/>
    </location>
</feature>
<feature type="region of interest" description="Disordered" evidence="1">
    <location>
        <begin position="1"/>
        <end position="37"/>
    </location>
</feature>
<dbReference type="Proteomes" id="UP001530377">
    <property type="component" value="Unassembled WGS sequence"/>
</dbReference>
<comment type="caution">
    <text evidence="2">The sequence shown here is derived from an EMBL/GenBank/DDBJ whole genome shotgun (WGS) entry which is preliminary data.</text>
</comment>
<evidence type="ECO:0000256" key="1">
    <source>
        <dbReference type="SAM" id="MobiDB-lite"/>
    </source>
</evidence>
<protein>
    <submittedName>
        <fullName evidence="2">Uncharacterized protein</fullName>
    </submittedName>
</protein>
<keyword evidence="3" id="KW-1185">Reference proteome</keyword>
<name>A0ABD3R5P7_9STRA</name>
<dbReference type="AlphaFoldDB" id="A0ABD3R5P7"/>
<accession>A0ABD3R5P7</accession>
<dbReference type="EMBL" id="JALLPB020000545">
    <property type="protein sequence ID" value="KAL3808129.1"/>
    <property type="molecule type" value="Genomic_DNA"/>
</dbReference>